<evidence type="ECO:0000259" key="2">
    <source>
        <dbReference type="PROSITE" id="PS50975"/>
    </source>
</evidence>
<evidence type="ECO:0000256" key="1">
    <source>
        <dbReference type="PROSITE-ProRule" id="PRU00409"/>
    </source>
</evidence>
<organism evidence="4 5">
    <name type="scientific">Streptomyces eurocidicus</name>
    <name type="common">Streptoverticillium eurocidicus</name>
    <dbReference type="NCBI Taxonomy" id="66423"/>
    <lineage>
        <taxon>Bacteria</taxon>
        <taxon>Bacillati</taxon>
        <taxon>Actinomycetota</taxon>
        <taxon>Actinomycetes</taxon>
        <taxon>Kitasatosporales</taxon>
        <taxon>Streptomycetaceae</taxon>
        <taxon>Streptomyces</taxon>
    </lineage>
</organism>
<comment type="caution">
    <text evidence="4">The sequence shown here is derived from an EMBL/GenBank/DDBJ whole genome shotgun (WGS) entry which is preliminary data.</text>
</comment>
<dbReference type="InterPro" id="IPR011761">
    <property type="entry name" value="ATP-grasp"/>
</dbReference>
<dbReference type="GO" id="GO:0005524">
    <property type="term" value="F:ATP binding"/>
    <property type="evidence" value="ECO:0007669"/>
    <property type="project" value="UniProtKB-UniRule"/>
</dbReference>
<dbReference type="Pfam" id="PF18604">
    <property type="entry name" value="PreAtp-grasp"/>
    <property type="match status" value="1"/>
</dbReference>
<feature type="domain" description="ATP-grasp" evidence="2">
    <location>
        <begin position="180"/>
        <end position="383"/>
    </location>
</feature>
<dbReference type="Gene3D" id="3.30.1490.20">
    <property type="entry name" value="ATP-grasp fold, A domain"/>
    <property type="match status" value="1"/>
</dbReference>
<evidence type="ECO:0000313" key="5">
    <source>
        <dbReference type="Proteomes" id="UP000235945"/>
    </source>
</evidence>
<reference evidence="4" key="2">
    <citation type="submission" date="2015-07" db="EMBL/GenBank/DDBJ databases">
        <authorList>
            <person name="Noorani M."/>
        </authorList>
    </citation>
    <scope>NUCLEOTIDE SEQUENCE [LARGE SCALE GENOMIC DNA]</scope>
    <source>
        <strain evidence="4">ATCC 27428</strain>
    </source>
</reference>
<sequence length="473" mass="50818">MSGLSHTGEGPSAEGLSSTKDLKEALTGDRDARFVWLCNFEVENRWARGYTGLPAVRGSATAATVQRMEELGALLAEPGDHLLLDRPLDAHYRRYAERTGLGAPAELVTRAPAADGGTAAAVLDSPELLDRLRGLARDGARLMPMGASDREQRIAELTGLRPAVPDALTYERVNSKIYSRRATEELGLRTIPGFCCETAGELRHALEEGLREGGPVIVKDAYGVSGRGLVVLDSRKKADRLLRMVDRRVRRTGDDALHVVVEAFLPKRFDLNYQFTVDRHGRVRLDFVKEALTAGGVHLGHVMPADLTAAQRDELAVAAELLGKRLFADGFFGIVGVDALLGADGLVYPVLEINARLNMSSYQGRVTELFGRGDGAALAKHYPLRPAGPVGFPALTEALGPLAEPPRGRDGLVVTCFGTVNAQAPTPGGGEPPTPFDGRLYAVLFAADRAGLAALDRRVTTALSRFDTTERTP</sequence>
<gene>
    <name evidence="4" type="ORF">AF335_08455</name>
    <name evidence="3" type="ORF">FHS36_005528</name>
</gene>
<keyword evidence="1" id="KW-0067">ATP-binding</keyword>
<evidence type="ECO:0000313" key="6">
    <source>
        <dbReference type="Proteomes" id="UP000528608"/>
    </source>
</evidence>
<keyword evidence="1" id="KW-0547">Nucleotide-binding</keyword>
<name>A0A2N8P0N0_STREU</name>
<dbReference type="Proteomes" id="UP000235945">
    <property type="component" value="Unassembled WGS sequence"/>
</dbReference>
<dbReference type="AlphaFoldDB" id="A0A2N8P0N0"/>
<evidence type="ECO:0000313" key="3">
    <source>
        <dbReference type="EMBL" id="MBB5122057.1"/>
    </source>
</evidence>
<dbReference type="EMBL" id="JACHJF010000023">
    <property type="protein sequence ID" value="MBB5122057.1"/>
    <property type="molecule type" value="Genomic_DNA"/>
</dbReference>
<accession>A0A2N8P0N0</accession>
<dbReference type="OrthoDB" id="20966at2"/>
<reference evidence="3 6" key="3">
    <citation type="submission" date="2020-08" db="EMBL/GenBank/DDBJ databases">
        <title>Genomic Encyclopedia of Type Strains, Phase III (KMG-III): the genomes of soil and plant-associated and newly described type strains.</title>
        <authorList>
            <person name="Whitman W."/>
        </authorList>
    </citation>
    <scope>NUCLEOTIDE SEQUENCE [LARGE SCALE GENOMIC DNA]</scope>
    <source>
        <strain evidence="3 6">CECT 3259</strain>
    </source>
</reference>
<dbReference type="Pfam" id="PF02786">
    <property type="entry name" value="CPSase_L_D2"/>
    <property type="match status" value="1"/>
</dbReference>
<dbReference type="RefSeq" id="WP_102917656.1">
    <property type="nucleotide sequence ID" value="NZ_JACHJF010000023.1"/>
</dbReference>
<dbReference type="Proteomes" id="UP000528608">
    <property type="component" value="Unassembled WGS sequence"/>
</dbReference>
<reference evidence="5" key="1">
    <citation type="submission" date="2015-07" db="EMBL/GenBank/DDBJ databases">
        <authorList>
            <person name="Graham D.E."/>
            <person name="Giannone R.J."/>
            <person name="Gulvik C.A."/>
            <person name="Hettich R.L."/>
            <person name="Klingeman D.M."/>
            <person name="Mahan K.M."/>
            <person name="Parry R.J."/>
            <person name="Spain J.C."/>
        </authorList>
    </citation>
    <scope>NUCLEOTIDE SEQUENCE [LARGE SCALE GENOMIC DNA]</scope>
    <source>
        <strain evidence="5">ATCC 27428</strain>
    </source>
</reference>
<dbReference type="PROSITE" id="PS50975">
    <property type="entry name" value="ATP_GRASP"/>
    <property type="match status" value="1"/>
</dbReference>
<dbReference type="InterPro" id="IPR040754">
    <property type="entry name" value="PreAtp-grasp"/>
</dbReference>
<keyword evidence="5" id="KW-1185">Reference proteome</keyword>
<dbReference type="Gene3D" id="3.30.470.20">
    <property type="entry name" value="ATP-grasp fold, B domain"/>
    <property type="match status" value="1"/>
</dbReference>
<dbReference type="EMBL" id="LGUI01000002">
    <property type="protein sequence ID" value="PNE34576.1"/>
    <property type="molecule type" value="Genomic_DNA"/>
</dbReference>
<evidence type="ECO:0000313" key="4">
    <source>
        <dbReference type="EMBL" id="PNE34576.1"/>
    </source>
</evidence>
<dbReference type="InterPro" id="IPR013815">
    <property type="entry name" value="ATP_grasp_subdomain_1"/>
</dbReference>
<dbReference type="InterPro" id="IPR005479">
    <property type="entry name" value="CPAse_ATP-bd"/>
</dbReference>
<dbReference type="SUPFAM" id="SSF56059">
    <property type="entry name" value="Glutathione synthetase ATP-binding domain-like"/>
    <property type="match status" value="1"/>
</dbReference>
<protein>
    <recommendedName>
        <fullName evidence="2">ATP-grasp domain-containing protein</fullName>
    </recommendedName>
</protein>
<proteinExistence type="predicted"/>
<dbReference type="GO" id="GO:0046872">
    <property type="term" value="F:metal ion binding"/>
    <property type="evidence" value="ECO:0007669"/>
    <property type="project" value="InterPro"/>
</dbReference>